<evidence type="ECO:0000313" key="4">
    <source>
        <dbReference type="Proteomes" id="UP000433101"/>
    </source>
</evidence>
<evidence type="ECO:0000313" key="3">
    <source>
        <dbReference type="EMBL" id="MXN64999.1"/>
    </source>
</evidence>
<gene>
    <name evidence="3" type="ORF">GR183_08775</name>
</gene>
<dbReference type="Gene3D" id="3.40.30.10">
    <property type="entry name" value="Glutaredoxin"/>
    <property type="match status" value="1"/>
</dbReference>
<dbReference type="RefSeq" id="WP_160775228.1">
    <property type="nucleotide sequence ID" value="NZ_WUMV01000003.1"/>
</dbReference>
<dbReference type="PROSITE" id="PS50404">
    <property type="entry name" value="GST_NTER"/>
    <property type="match status" value="1"/>
</dbReference>
<dbReference type="InterPro" id="IPR036282">
    <property type="entry name" value="Glutathione-S-Trfase_C_sf"/>
</dbReference>
<dbReference type="InterPro" id="IPR004045">
    <property type="entry name" value="Glutathione_S-Trfase_N"/>
</dbReference>
<reference evidence="3 4" key="1">
    <citation type="submission" date="2019-12" db="EMBL/GenBank/DDBJ databases">
        <authorList>
            <person name="Li M."/>
        </authorList>
    </citation>
    <scope>NUCLEOTIDE SEQUENCE [LARGE SCALE GENOMIC DNA]</scope>
    <source>
        <strain evidence="3 4">GBMRC 2046</strain>
    </source>
</reference>
<organism evidence="3 4">
    <name type="scientific">Stappia sediminis</name>
    <dbReference type="NCBI Taxonomy" id="2692190"/>
    <lineage>
        <taxon>Bacteria</taxon>
        <taxon>Pseudomonadati</taxon>
        <taxon>Pseudomonadota</taxon>
        <taxon>Alphaproteobacteria</taxon>
        <taxon>Hyphomicrobiales</taxon>
        <taxon>Stappiaceae</taxon>
        <taxon>Stappia</taxon>
    </lineage>
</organism>
<keyword evidence="3" id="KW-0808">Transferase</keyword>
<dbReference type="SFLD" id="SFLDS00019">
    <property type="entry name" value="Glutathione_Transferase_(cytos"/>
    <property type="match status" value="1"/>
</dbReference>
<dbReference type="PANTHER" id="PTHR44051:SF8">
    <property type="entry name" value="GLUTATHIONE S-TRANSFERASE GSTA"/>
    <property type="match status" value="1"/>
</dbReference>
<dbReference type="Gene3D" id="1.20.1050.10">
    <property type="match status" value="1"/>
</dbReference>
<dbReference type="EMBL" id="WUMV01000003">
    <property type="protein sequence ID" value="MXN64999.1"/>
    <property type="molecule type" value="Genomic_DNA"/>
</dbReference>
<dbReference type="CDD" id="cd03051">
    <property type="entry name" value="GST_N_GTT2_like"/>
    <property type="match status" value="1"/>
</dbReference>
<dbReference type="InterPro" id="IPR034345">
    <property type="entry name" value="Gtt2-like_N"/>
</dbReference>
<evidence type="ECO:0000259" key="1">
    <source>
        <dbReference type="PROSITE" id="PS50404"/>
    </source>
</evidence>
<accession>A0A7X3LTV8</accession>
<dbReference type="AlphaFoldDB" id="A0A7X3LTV8"/>
<dbReference type="Proteomes" id="UP000433101">
    <property type="component" value="Unassembled WGS sequence"/>
</dbReference>
<evidence type="ECO:0000259" key="2">
    <source>
        <dbReference type="PROSITE" id="PS50405"/>
    </source>
</evidence>
<name>A0A7X3LTV8_9HYPH</name>
<dbReference type="GO" id="GO:0016740">
    <property type="term" value="F:transferase activity"/>
    <property type="evidence" value="ECO:0007669"/>
    <property type="project" value="UniProtKB-KW"/>
</dbReference>
<dbReference type="PANTHER" id="PTHR44051">
    <property type="entry name" value="GLUTATHIONE S-TRANSFERASE-RELATED"/>
    <property type="match status" value="1"/>
</dbReference>
<dbReference type="InterPro" id="IPR036249">
    <property type="entry name" value="Thioredoxin-like_sf"/>
</dbReference>
<dbReference type="SFLD" id="SFLDG00358">
    <property type="entry name" value="Main_(cytGST)"/>
    <property type="match status" value="1"/>
</dbReference>
<comment type="caution">
    <text evidence="3">The sequence shown here is derived from an EMBL/GenBank/DDBJ whole genome shotgun (WGS) entry which is preliminary data.</text>
</comment>
<protein>
    <submittedName>
        <fullName evidence="3">Glutathione S-transferase</fullName>
    </submittedName>
</protein>
<dbReference type="Pfam" id="PF13409">
    <property type="entry name" value="GST_N_2"/>
    <property type="match status" value="1"/>
</dbReference>
<sequence>MKVYEFKGFANPARVRIALHEKGLFDEVEFVHVDVLGGEHRTPEFLAKNPSGVVPVLELDDGTQISESSAITEYLDHSAGEPTLTGKNAKERAYIHMRQRKIETGLLEAISHYFHHATDGLGPQNYAHKNKEWGEYQKTVVLKTMKAMDDYLANNAFLAGNEFSIADITGMAGFAFCDFVKVETPAELTHLNAWKQKVFSRPSASVAA</sequence>
<feature type="domain" description="GST N-terminal" evidence="1">
    <location>
        <begin position="1"/>
        <end position="83"/>
    </location>
</feature>
<dbReference type="SUPFAM" id="SSF47616">
    <property type="entry name" value="GST C-terminal domain-like"/>
    <property type="match status" value="1"/>
</dbReference>
<dbReference type="SUPFAM" id="SSF52833">
    <property type="entry name" value="Thioredoxin-like"/>
    <property type="match status" value="1"/>
</dbReference>
<dbReference type="Pfam" id="PF00043">
    <property type="entry name" value="GST_C"/>
    <property type="match status" value="1"/>
</dbReference>
<keyword evidence="4" id="KW-1185">Reference proteome</keyword>
<dbReference type="InterPro" id="IPR004046">
    <property type="entry name" value="GST_C"/>
</dbReference>
<dbReference type="InterPro" id="IPR010987">
    <property type="entry name" value="Glutathione-S-Trfase_C-like"/>
</dbReference>
<proteinExistence type="predicted"/>
<dbReference type="InterPro" id="IPR040079">
    <property type="entry name" value="Glutathione_S-Trfase"/>
</dbReference>
<dbReference type="PROSITE" id="PS50405">
    <property type="entry name" value="GST_CTER"/>
    <property type="match status" value="1"/>
</dbReference>
<feature type="domain" description="GST C-terminal" evidence="2">
    <location>
        <begin position="88"/>
        <end position="208"/>
    </location>
</feature>